<comment type="caution">
    <text evidence="1">The sequence shown here is derived from an EMBL/GenBank/DDBJ whole genome shotgun (WGS) entry which is preliminary data.</text>
</comment>
<proteinExistence type="predicted"/>
<organism evidence="1 2">
    <name type="scientific">Elysia marginata</name>
    <dbReference type="NCBI Taxonomy" id="1093978"/>
    <lineage>
        <taxon>Eukaryota</taxon>
        <taxon>Metazoa</taxon>
        <taxon>Spiralia</taxon>
        <taxon>Lophotrochozoa</taxon>
        <taxon>Mollusca</taxon>
        <taxon>Gastropoda</taxon>
        <taxon>Heterobranchia</taxon>
        <taxon>Euthyneura</taxon>
        <taxon>Panpulmonata</taxon>
        <taxon>Sacoglossa</taxon>
        <taxon>Placobranchoidea</taxon>
        <taxon>Plakobranchidae</taxon>
        <taxon>Elysia</taxon>
    </lineage>
</organism>
<accession>A0AAV4HFW5</accession>
<reference evidence="1 2" key="1">
    <citation type="journal article" date="2021" name="Elife">
        <title>Chloroplast acquisition without the gene transfer in kleptoplastic sea slugs, Plakobranchus ocellatus.</title>
        <authorList>
            <person name="Maeda T."/>
            <person name="Takahashi S."/>
            <person name="Yoshida T."/>
            <person name="Shimamura S."/>
            <person name="Takaki Y."/>
            <person name="Nagai Y."/>
            <person name="Toyoda A."/>
            <person name="Suzuki Y."/>
            <person name="Arimoto A."/>
            <person name="Ishii H."/>
            <person name="Satoh N."/>
            <person name="Nishiyama T."/>
            <person name="Hasebe M."/>
            <person name="Maruyama T."/>
            <person name="Minagawa J."/>
            <person name="Obokata J."/>
            <person name="Shigenobu S."/>
        </authorList>
    </citation>
    <scope>NUCLEOTIDE SEQUENCE [LARGE SCALE GENOMIC DNA]</scope>
</reference>
<sequence length="180" mass="20424">MSGSRRSLDLMVALAVSPVEDKFPYNLFQTIRMPDAVAQFMKALLPVFDYLHTRVSVVGLDRTIGFSTASRYSNQLRQLTSGQDELISIASAYHLPTRVRPVNYCCTSNNSRNRHDNNNQDTNNYCVHHNHFPTAKHNYFDDDNGCINSGCSSDDNHALHNNDYTFPNNSGVSYYNYRSS</sequence>
<gene>
    <name evidence="1" type="ORF">ElyMa_006314400</name>
</gene>
<dbReference type="Proteomes" id="UP000762676">
    <property type="component" value="Unassembled WGS sequence"/>
</dbReference>
<name>A0AAV4HFW5_9GAST</name>
<protein>
    <submittedName>
        <fullName evidence="1">Uncharacterized protein</fullName>
    </submittedName>
</protein>
<evidence type="ECO:0000313" key="1">
    <source>
        <dbReference type="EMBL" id="GFR97047.1"/>
    </source>
</evidence>
<dbReference type="AlphaFoldDB" id="A0AAV4HFW5"/>
<evidence type="ECO:0000313" key="2">
    <source>
        <dbReference type="Proteomes" id="UP000762676"/>
    </source>
</evidence>
<keyword evidence="2" id="KW-1185">Reference proteome</keyword>
<dbReference type="EMBL" id="BMAT01012683">
    <property type="protein sequence ID" value="GFR97047.1"/>
    <property type="molecule type" value="Genomic_DNA"/>
</dbReference>